<dbReference type="Proteomes" id="UP001597391">
    <property type="component" value="Unassembled WGS sequence"/>
</dbReference>
<evidence type="ECO:0000256" key="4">
    <source>
        <dbReference type="ARBA" id="ARBA00022692"/>
    </source>
</evidence>
<comment type="similarity">
    <text evidence="7">Belongs to the binding-protein-dependent transport system permease family.</text>
</comment>
<protein>
    <submittedName>
        <fullName evidence="9">Methionine ABC transporter permease</fullName>
    </submittedName>
</protein>
<keyword evidence="2 7" id="KW-0813">Transport</keyword>
<evidence type="ECO:0000256" key="7">
    <source>
        <dbReference type="RuleBase" id="RU363032"/>
    </source>
</evidence>
<dbReference type="Pfam" id="PF00528">
    <property type="entry name" value="BPD_transp_1"/>
    <property type="match status" value="1"/>
</dbReference>
<feature type="transmembrane region" description="Helical" evidence="7">
    <location>
        <begin position="201"/>
        <end position="224"/>
    </location>
</feature>
<evidence type="ECO:0000256" key="1">
    <source>
        <dbReference type="ARBA" id="ARBA00004651"/>
    </source>
</evidence>
<dbReference type="Gene3D" id="1.10.3720.10">
    <property type="entry name" value="MetI-like"/>
    <property type="match status" value="1"/>
</dbReference>
<keyword evidence="6 7" id="KW-0472">Membrane</keyword>
<feature type="transmembrane region" description="Helical" evidence="7">
    <location>
        <begin position="30"/>
        <end position="52"/>
    </location>
</feature>
<proteinExistence type="inferred from homology"/>
<feature type="transmembrane region" description="Helical" evidence="7">
    <location>
        <begin position="146"/>
        <end position="170"/>
    </location>
</feature>
<gene>
    <name evidence="9" type="ORF">ACFSYH_05345</name>
</gene>
<dbReference type="InterPro" id="IPR035906">
    <property type="entry name" value="MetI-like_sf"/>
</dbReference>
<evidence type="ECO:0000313" key="9">
    <source>
        <dbReference type="EMBL" id="MFD2839994.1"/>
    </source>
</evidence>
<dbReference type="PROSITE" id="PS50928">
    <property type="entry name" value="ABC_TM1"/>
    <property type="match status" value="1"/>
</dbReference>
<keyword evidence="10" id="KW-1185">Reference proteome</keyword>
<keyword evidence="4 7" id="KW-0812">Transmembrane</keyword>
<dbReference type="CDD" id="cd06261">
    <property type="entry name" value="TM_PBP2"/>
    <property type="match status" value="1"/>
</dbReference>
<reference evidence="10" key="1">
    <citation type="journal article" date="2019" name="Int. J. Syst. Evol. Microbiol.">
        <title>The Global Catalogue of Microorganisms (GCM) 10K type strain sequencing project: providing services to taxonomists for standard genome sequencing and annotation.</title>
        <authorList>
            <consortium name="The Broad Institute Genomics Platform"/>
            <consortium name="The Broad Institute Genome Sequencing Center for Infectious Disease"/>
            <person name="Wu L."/>
            <person name="Ma J."/>
        </authorList>
    </citation>
    <scope>NUCLEOTIDE SEQUENCE [LARGE SCALE GENOMIC DNA]</scope>
    <source>
        <strain evidence="10">KCTC 33576</strain>
    </source>
</reference>
<dbReference type="SUPFAM" id="SSF161098">
    <property type="entry name" value="MetI-like"/>
    <property type="match status" value="1"/>
</dbReference>
<evidence type="ECO:0000256" key="3">
    <source>
        <dbReference type="ARBA" id="ARBA00022475"/>
    </source>
</evidence>
<evidence type="ECO:0000313" key="10">
    <source>
        <dbReference type="Proteomes" id="UP001597391"/>
    </source>
</evidence>
<evidence type="ECO:0000256" key="6">
    <source>
        <dbReference type="ARBA" id="ARBA00023136"/>
    </source>
</evidence>
<comment type="caution">
    <text evidence="9">The sequence shown here is derived from an EMBL/GenBank/DDBJ whole genome shotgun (WGS) entry which is preliminary data.</text>
</comment>
<evidence type="ECO:0000256" key="2">
    <source>
        <dbReference type="ARBA" id="ARBA00022448"/>
    </source>
</evidence>
<dbReference type="PANTHER" id="PTHR30450">
    <property type="entry name" value="ABC TRANSPORTER PERMEASE"/>
    <property type="match status" value="1"/>
</dbReference>
<keyword evidence="3" id="KW-1003">Cell membrane</keyword>
<dbReference type="PANTHER" id="PTHR30450:SF14">
    <property type="entry name" value="TRANSPORTER, PERMEASE PROTEIN, PUTATIVE-RELATED"/>
    <property type="match status" value="1"/>
</dbReference>
<evidence type="ECO:0000256" key="5">
    <source>
        <dbReference type="ARBA" id="ARBA00022989"/>
    </source>
</evidence>
<dbReference type="InterPro" id="IPR000515">
    <property type="entry name" value="MetI-like"/>
</dbReference>
<dbReference type="EMBL" id="JBHUOP010000002">
    <property type="protein sequence ID" value="MFD2839994.1"/>
    <property type="molecule type" value="Genomic_DNA"/>
</dbReference>
<evidence type="ECO:0000259" key="8">
    <source>
        <dbReference type="PROSITE" id="PS50928"/>
    </source>
</evidence>
<dbReference type="InterPro" id="IPR051322">
    <property type="entry name" value="AA_ABC_Transporter_Permease"/>
</dbReference>
<feature type="transmembrane region" description="Helical" evidence="7">
    <location>
        <begin position="64"/>
        <end position="88"/>
    </location>
</feature>
<name>A0ABW5XFX9_9MICO</name>
<keyword evidence="5 7" id="KW-1133">Transmembrane helix</keyword>
<dbReference type="RefSeq" id="WP_377465614.1">
    <property type="nucleotide sequence ID" value="NZ_JBHUOP010000002.1"/>
</dbReference>
<organism evidence="9 10">
    <name type="scientific">Populibacterium corticicola</name>
    <dbReference type="NCBI Taxonomy" id="1812826"/>
    <lineage>
        <taxon>Bacteria</taxon>
        <taxon>Bacillati</taxon>
        <taxon>Actinomycetota</taxon>
        <taxon>Actinomycetes</taxon>
        <taxon>Micrococcales</taxon>
        <taxon>Jonesiaceae</taxon>
        <taxon>Populibacterium</taxon>
    </lineage>
</organism>
<comment type="subcellular location">
    <subcellularLocation>
        <location evidence="1 7">Cell membrane</location>
        <topology evidence="1 7">Multi-pass membrane protein</topology>
    </subcellularLocation>
</comment>
<feature type="domain" description="ABC transmembrane type-1" evidence="8">
    <location>
        <begin position="26"/>
        <end position="220"/>
    </location>
</feature>
<sequence>MTPVFTFFGSGKTDWDRMFPELLSALGDTMFMVAVALFAGGFVGLILGLSLYLTRPGNLFSNPVVFTILNFLVNLVRPIPFIIFLVAIGPLTRVVVGTTLGPNAAAFAMSLMALFACSRLVEQNLVSLDPGVIEAARAMGASKFRVIFTVVIPEALGPLILAYTFLFIGIMDMSAMVGVIAAGGIGDFALRHGYQRMNWEITFASLIAIIIVVQFAQFFGNWLARRVMRR</sequence>
<accession>A0ABW5XFX9</accession>
<feature type="transmembrane region" description="Helical" evidence="7">
    <location>
        <begin position="94"/>
        <end position="117"/>
    </location>
</feature>